<dbReference type="EMBL" id="JACDTQ010003919">
    <property type="protein sequence ID" value="KAF5911571.1"/>
    <property type="molecule type" value="Genomic_DNA"/>
</dbReference>
<dbReference type="SMART" id="SM00349">
    <property type="entry name" value="KRAB"/>
    <property type="match status" value="1"/>
</dbReference>
<dbReference type="Pfam" id="PF01352">
    <property type="entry name" value="KRAB"/>
    <property type="match status" value="1"/>
</dbReference>
<dbReference type="InterPro" id="IPR008919">
    <property type="entry name" value="Retrov_capsid_N"/>
</dbReference>
<dbReference type="PROSITE" id="PS50805">
    <property type="entry name" value="KRAB"/>
    <property type="match status" value="1"/>
</dbReference>
<feature type="region of interest" description="Disordered" evidence="1">
    <location>
        <begin position="480"/>
        <end position="527"/>
    </location>
</feature>
<dbReference type="GO" id="GO:0016032">
    <property type="term" value="P:viral process"/>
    <property type="evidence" value="ECO:0007669"/>
    <property type="project" value="InterPro"/>
</dbReference>
<dbReference type="Gene3D" id="1.10.375.10">
    <property type="entry name" value="Human Immunodeficiency Virus Type 1 Capsid Protein"/>
    <property type="match status" value="1"/>
</dbReference>
<dbReference type="InterPro" id="IPR050169">
    <property type="entry name" value="Krueppel_C2H2_ZnF"/>
</dbReference>
<dbReference type="PANTHER" id="PTHR23232:SF157">
    <property type="entry name" value="ZINC FINGER PROTEIN 525"/>
    <property type="match status" value="1"/>
</dbReference>
<evidence type="ECO:0000256" key="1">
    <source>
        <dbReference type="SAM" id="MobiDB-lite"/>
    </source>
</evidence>
<sequence length="650" mass="73058">MDWQAYYYGRIITNAPGRRRQAPARSPVHRPASILNLADRAGFRPQPPRGADSRPLRTHAGRTAISLSEMVGRDWQPELWSPAPYLRRQEAEVASLVRAIFLSVDPAPREVVRSSKDPFCLPESKIEAERMVTECLTNYSQDSVTFADVAVNFTREEWALLDRAQKNLYRGVMLENYKNLITVEYQLFKPNLISWLEQEEELRIVETGAFQGGLTETMLNPRKRKLILEYTQRPFPHTMFLSKAGSEVSVPESYSIHRGKESQGTLGFMNQPFYPEKSGNAFGAGNQRKTLPDSSKTGLSGVPQGILLLLDHRMLSSPDQVANACGRAEWLKNVSGKGNLMSTVTVIVNNILTGFKVQPETSATDLSDEEDLLLQIRNHGTKESPLQNPPHSDTPASAPLLDQLVSPKRPPTYSSTSPLLKLEDVTGPNPLPSRPPPNNPSTGNWTLQQPKTLHPPLPDSTTGLGISYKFGIYPLRQVPDAEEKSSVRSKAREQANNEYDPGTDMHKPSEQAVPGTDLGWNPNDPDDQEKLGHFGGLLLKAMKIRLWDCLSVPDIRRKLQKLTIGPDTNSAQLVEAAFRVYNNRDEAEDEKEDKKMKSQATLLAVALQSTQGNPRERKKMPWKYIFEEEKHQSYKKCHYTENTKESMIRI</sequence>
<dbReference type="Proteomes" id="UP000551758">
    <property type="component" value="Unassembled WGS sequence"/>
</dbReference>
<feature type="compositionally biased region" description="Polar residues" evidence="1">
    <location>
        <begin position="384"/>
        <end position="395"/>
    </location>
</feature>
<gene>
    <name evidence="3" type="ORF">HPG69_008168</name>
</gene>
<accession>A0A7J7E786</accession>
<comment type="caution">
    <text evidence="3">The sequence shown here is derived from an EMBL/GenBank/DDBJ whole genome shotgun (WGS) entry which is preliminary data.</text>
</comment>
<evidence type="ECO:0000313" key="3">
    <source>
        <dbReference type="EMBL" id="KAF5911571.1"/>
    </source>
</evidence>
<dbReference type="GO" id="GO:0006355">
    <property type="term" value="P:regulation of DNA-templated transcription"/>
    <property type="evidence" value="ECO:0007669"/>
    <property type="project" value="InterPro"/>
</dbReference>
<reference evidence="3 4" key="1">
    <citation type="journal article" date="2020" name="Mol. Biol. Evol.">
        <title>Interspecific Gene Flow and the Evolution of Specialization in Black and White Rhinoceros.</title>
        <authorList>
            <person name="Moodley Y."/>
            <person name="Westbury M.V."/>
            <person name="Russo I.M."/>
            <person name="Gopalakrishnan S."/>
            <person name="Rakotoarivelo A."/>
            <person name="Olsen R.A."/>
            <person name="Prost S."/>
            <person name="Tunstall T."/>
            <person name="Ryder O.A."/>
            <person name="Dalen L."/>
            <person name="Bruford M.W."/>
        </authorList>
    </citation>
    <scope>NUCLEOTIDE SEQUENCE [LARGE SCALE GENOMIC DNA]</scope>
    <source>
        <strain evidence="3">SBR-YM</strain>
        <tissue evidence="3">Skin</tissue>
    </source>
</reference>
<dbReference type="SUPFAM" id="SSF109640">
    <property type="entry name" value="KRAB domain (Kruppel-associated box)"/>
    <property type="match status" value="1"/>
</dbReference>
<dbReference type="InterPro" id="IPR001909">
    <property type="entry name" value="KRAB"/>
</dbReference>
<proteinExistence type="predicted"/>
<name>A0A7J7E786_DICBM</name>
<dbReference type="Gene3D" id="6.10.140.140">
    <property type="match status" value="1"/>
</dbReference>
<dbReference type="CDD" id="cd07765">
    <property type="entry name" value="KRAB_A-box"/>
    <property type="match status" value="1"/>
</dbReference>
<feature type="compositionally biased region" description="Polar residues" evidence="1">
    <location>
        <begin position="441"/>
        <end position="451"/>
    </location>
</feature>
<keyword evidence="4" id="KW-1185">Reference proteome</keyword>
<evidence type="ECO:0000259" key="2">
    <source>
        <dbReference type="PROSITE" id="PS50805"/>
    </source>
</evidence>
<dbReference type="InterPro" id="IPR036051">
    <property type="entry name" value="KRAB_dom_sf"/>
</dbReference>
<feature type="compositionally biased region" description="Basic and acidic residues" evidence="1">
    <location>
        <begin position="480"/>
        <end position="495"/>
    </location>
</feature>
<dbReference type="PANTHER" id="PTHR23232">
    <property type="entry name" value="KRAB DOMAIN C2H2 ZINC FINGER"/>
    <property type="match status" value="1"/>
</dbReference>
<feature type="region of interest" description="Disordered" evidence="1">
    <location>
        <begin position="381"/>
        <end position="456"/>
    </location>
</feature>
<evidence type="ECO:0000313" key="4">
    <source>
        <dbReference type="Proteomes" id="UP000551758"/>
    </source>
</evidence>
<organism evidence="3 4">
    <name type="scientific">Diceros bicornis minor</name>
    <name type="common">South-central black rhinoceros</name>
    <dbReference type="NCBI Taxonomy" id="77932"/>
    <lineage>
        <taxon>Eukaryota</taxon>
        <taxon>Metazoa</taxon>
        <taxon>Chordata</taxon>
        <taxon>Craniata</taxon>
        <taxon>Vertebrata</taxon>
        <taxon>Euteleostomi</taxon>
        <taxon>Mammalia</taxon>
        <taxon>Eutheria</taxon>
        <taxon>Laurasiatheria</taxon>
        <taxon>Perissodactyla</taxon>
        <taxon>Rhinocerotidae</taxon>
        <taxon>Diceros</taxon>
    </lineage>
</organism>
<feature type="domain" description="KRAB" evidence="2">
    <location>
        <begin position="144"/>
        <end position="215"/>
    </location>
</feature>
<protein>
    <recommendedName>
        <fullName evidence="2">KRAB domain-containing protein</fullName>
    </recommendedName>
</protein>
<feature type="compositionally biased region" description="Pro residues" evidence="1">
    <location>
        <begin position="429"/>
        <end position="439"/>
    </location>
</feature>
<feature type="region of interest" description="Disordered" evidence="1">
    <location>
        <begin position="38"/>
        <end position="59"/>
    </location>
</feature>
<dbReference type="AlphaFoldDB" id="A0A7J7E786"/>